<dbReference type="EMBL" id="ML986582">
    <property type="protein sequence ID" value="KAF2269349.1"/>
    <property type="molecule type" value="Genomic_DNA"/>
</dbReference>
<dbReference type="PANTHER" id="PTHR43544:SF32">
    <property type="entry name" value="CHAIN DEHYDROGENASE, PUTATIVE (AFU_ORTHOLOGUE AFUA_5G01530)-RELATED"/>
    <property type="match status" value="1"/>
</dbReference>
<dbReference type="PANTHER" id="PTHR43544">
    <property type="entry name" value="SHORT-CHAIN DEHYDROGENASE/REDUCTASE"/>
    <property type="match status" value="1"/>
</dbReference>
<dbReference type="InterPro" id="IPR051468">
    <property type="entry name" value="Fungal_SecMetab_SDRs"/>
</dbReference>
<dbReference type="AlphaFoldDB" id="A0A9P4TQ72"/>
<protein>
    <submittedName>
        <fullName evidence="2">NAD(P)-binding protein</fullName>
    </submittedName>
</protein>
<dbReference type="Proteomes" id="UP000800093">
    <property type="component" value="Unassembled WGS sequence"/>
</dbReference>
<reference evidence="3" key="1">
    <citation type="journal article" date="2020" name="Stud. Mycol.">
        <title>101 Dothideomycetes genomes: A test case for predicting lifestyles and emergence of pathogens.</title>
        <authorList>
            <person name="Haridas S."/>
            <person name="Albert R."/>
            <person name="Binder M."/>
            <person name="Bloem J."/>
            <person name="LaButti K."/>
            <person name="Salamov A."/>
            <person name="Andreopoulos B."/>
            <person name="Baker S."/>
            <person name="Barry K."/>
            <person name="Bills G."/>
            <person name="Bluhm B."/>
            <person name="Cannon C."/>
            <person name="Castanera R."/>
            <person name="Culley D."/>
            <person name="Daum C."/>
            <person name="Ezra D."/>
            <person name="Gonzalez J."/>
            <person name="Henrissat B."/>
            <person name="Kuo A."/>
            <person name="Liang C."/>
            <person name="Lipzen A."/>
            <person name="Lutzoni F."/>
            <person name="Magnuson J."/>
            <person name="Mondo S."/>
            <person name="Nolan M."/>
            <person name="Ohm R."/>
            <person name="Pangilinan J."/>
            <person name="Park H.-J."/>
            <person name="Ramirez L."/>
            <person name="Alfaro M."/>
            <person name="Sun H."/>
            <person name="Tritt A."/>
            <person name="Yoshinaga Y."/>
            <person name="Zwiers L.-H."/>
            <person name="Turgeon B."/>
            <person name="Goodwin S."/>
            <person name="Spatafora J."/>
            <person name="Crous P."/>
            <person name="Grigoriev I."/>
        </authorList>
    </citation>
    <scope>NUCLEOTIDE SEQUENCE [LARGE SCALE GENOMIC DNA]</scope>
    <source>
        <strain evidence="3">CBS 304.66</strain>
    </source>
</reference>
<sequence>MTSLQITLITGCNSGIGYETVRLFLQSDKAYHIIAGARSLEKANSVIDGLKKKIPNTANAIELLEIDLLNDSSIEKAFETVKAKHGHIDAFLNNASSSLGAAFQFDPSLRAQFTKTYDVNVASTHGWPKDPPFDFIAYQCSKVALNLLMIEWHFKLKEDGVKVWCVMSGLLATTLGGLGPEALEALGALHPRVGGEILKSVVEGERDVDVGKIVMHEGDIDW</sequence>
<dbReference type="PRINTS" id="PR00081">
    <property type="entry name" value="GDHRDH"/>
</dbReference>
<evidence type="ECO:0000313" key="3">
    <source>
        <dbReference type="Proteomes" id="UP000800093"/>
    </source>
</evidence>
<accession>A0A9P4TQ72</accession>
<proteinExistence type="inferred from homology"/>
<name>A0A9P4TQ72_9PLEO</name>
<dbReference type="SUPFAM" id="SSF51735">
    <property type="entry name" value="NAD(P)-binding Rossmann-fold domains"/>
    <property type="match status" value="1"/>
</dbReference>
<evidence type="ECO:0000256" key="1">
    <source>
        <dbReference type="ARBA" id="ARBA00006484"/>
    </source>
</evidence>
<dbReference type="InterPro" id="IPR002347">
    <property type="entry name" value="SDR_fam"/>
</dbReference>
<dbReference type="InterPro" id="IPR036291">
    <property type="entry name" value="NAD(P)-bd_dom_sf"/>
</dbReference>
<comment type="similarity">
    <text evidence="1">Belongs to the short-chain dehydrogenases/reductases (SDR) family.</text>
</comment>
<dbReference type="GO" id="GO:0019748">
    <property type="term" value="P:secondary metabolic process"/>
    <property type="evidence" value="ECO:0007669"/>
    <property type="project" value="TreeGrafter"/>
</dbReference>
<dbReference type="OrthoDB" id="1933717at2759"/>
<comment type="caution">
    <text evidence="2">The sequence shown here is derived from an EMBL/GenBank/DDBJ whole genome shotgun (WGS) entry which is preliminary data.</text>
</comment>
<dbReference type="Pfam" id="PF00106">
    <property type="entry name" value="adh_short"/>
    <property type="match status" value="1"/>
</dbReference>
<dbReference type="GO" id="GO:0016491">
    <property type="term" value="F:oxidoreductase activity"/>
    <property type="evidence" value="ECO:0007669"/>
    <property type="project" value="TreeGrafter"/>
</dbReference>
<keyword evidence="3" id="KW-1185">Reference proteome</keyword>
<dbReference type="GO" id="GO:0005737">
    <property type="term" value="C:cytoplasm"/>
    <property type="evidence" value="ECO:0007669"/>
    <property type="project" value="TreeGrafter"/>
</dbReference>
<organism evidence="2 3">
    <name type="scientific">Lojkania enalia</name>
    <dbReference type="NCBI Taxonomy" id="147567"/>
    <lineage>
        <taxon>Eukaryota</taxon>
        <taxon>Fungi</taxon>
        <taxon>Dikarya</taxon>
        <taxon>Ascomycota</taxon>
        <taxon>Pezizomycotina</taxon>
        <taxon>Dothideomycetes</taxon>
        <taxon>Pleosporomycetidae</taxon>
        <taxon>Pleosporales</taxon>
        <taxon>Pleosporales incertae sedis</taxon>
        <taxon>Lojkania</taxon>
    </lineage>
</organism>
<dbReference type="Gene3D" id="3.40.50.720">
    <property type="entry name" value="NAD(P)-binding Rossmann-like Domain"/>
    <property type="match status" value="2"/>
</dbReference>
<gene>
    <name evidence="2" type="ORF">CC78DRAFT_550789</name>
</gene>
<evidence type="ECO:0000313" key="2">
    <source>
        <dbReference type="EMBL" id="KAF2269349.1"/>
    </source>
</evidence>